<dbReference type="InterPro" id="IPR042376">
    <property type="entry name" value="MED26"/>
</dbReference>
<keyword evidence="1" id="KW-0539">Nucleus</keyword>
<organism evidence="3 6">
    <name type="scientific">Adineta ricciae</name>
    <name type="common">Rotifer</name>
    <dbReference type="NCBI Taxonomy" id="249248"/>
    <lineage>
        <taxon>Eukaryota</taxon>
        <taxon>Metazoa</taxon>
        <taxon>Spiralia</taxon>
        <taxon>Gnathifera</taxon>
        <taxon>Rotifera</taxon>
        <taxon>Eurotatoria</taxon>
        <taxon>Bdelloidea</taxon>
        <taxon>Adinetida</taxon>
        <taxon>Adinetidae</taxon>
        <taxon>Adineta</taxon>
    </lineage>
</organism>
<evidence type="ECO:0000313" key="5">
    <source>
        <dbReference type="Proteomes" id="UP000663828"/>
    </source>
</evidence>
<dbReference type="SUPFAM" id="SSF47676">
    <property type="entry name" value="Conserved domain common to transcription factors TFIIS, elongin A, CRSP70"/>
    <property type="match status" value="1"/>
</dbReference>
<comment type="subcellular location">
    <subcellularLocation>
        <location evidence="1">Nucleus</location>
    </subcellularLocation>
</comment>
<sequence>MQSDSSSLDTLKDNLLRAVDAEYNVLKAEIVLDIICQLENMAITKNQLQKTRLGREINTIRQKIDAKKKLVQHADKSPELIIEIAQRAKKLLRSWQGLLNTSQKDSLSACTDGEMKPRLILKVKFHSSQTKRKHEFDNHLIAEASIKRKKVKVMKTAISPSLPHLKTTQELFMEMQRSEAKIFSVSHHGNNIDHTNSTCLSSPNNICQMPGSSSQCPLSPTRLSPTLVSMKNSNSTTTSCLASTHLPVLSEDNQSVKNDRPLIESTIPKQLNSFSSDLATTCTSYTTLADLIQDHRRRILATHDSRELQARPDLLLVPIEQLAVVYERERTTKCNELSHVKYSSMTSSEKLPQPSDLIALPFIDCPLEFDFTLDEFVVEQPTLTS</sequence>
<dbReference type="PANTHER" id="PTHR15201">
    <property type="entry name" value="CRSP70"/>
    <property type="match status" value="1"/>
</dbReference>
<dbReference type="Proteomes" id="UP000663828">
    <property type="component" value="Unassembled WGS sequence"/>
</dbReference>
<dbReference type="InterPro" id="IPR035441">
    <property type="entry name" value="TFIIS/LEDGF_dom_sf"/>
</dbReference>
<name>A0A813U549_ADIRI</name>
<reference evidence="3" key="1">
    <citation type="submission" date="2021-02" db="EMBL/GenBank/DDBJ databases">
        <authorList>
            <person name="Nowell W R."/>
        </authorList>
    </citation>
    <scope>NUCLEOTIDE SEQUENCE</scope>
</reference>
<accession>A0A813U549</accession>
<evidence type="ECO:0000313" key="3">
    <source>
        <dbReference type="EMBL" id="CAF0818589.1"/>
    </source>
</evidence>
<evidence type="ECO:0000313" key="6">
    <source>
        <dbReference type="Proteomes" id="UP000663852"/>
    </source>
</evidence>
<dbReference type="AlphaFoldDB" id="A0A813U549"/>
<dbReference type="PANTHER" id="PTHR15201:SF1">
    <property type="entry name" value="MEDIATOR OF RNA POLYMERASE II TRANSCRIPTION SUBUNIT 26"/>
    <property type="match status" value="1"/>
</dbReference>
<proteinExistence type="predicted"/>
<dbReference type="GO" id="GO:0016592">
    <property type="term" value="C:mediator complex"/>
    <property type="evidence" value="ECO:0007669"/>
    <property type="project" value="InterPro"/>
</dbReference>
<dbReference type="EMBL" id="CAJNOR010004277">
    <property type="protein sequence ID" value="CAF1489708.1"/>
    <property type="molecule type" value="Genomic_DNA"/>
</dbReference>
<dbReference type="InterPro" id="IPR017923">
    <property type="entry name" value="TFIIS_N"/>
</dbReference>
<dbReference type="GO" id="GO:0006357">
    <property type="term" value="P:regulation of transcription by RNA polymerase II"/>
    <property type="evidence" value="ECO:0007669"/>
    <property type="project" value="InterPro"/>
</dbReference>
<evidence type="ECO:0000313" key="4">
    <source>
        <dbReference type="EMBL" id="CAF1489708.1"/>
    </source>
</evidence>
<keyword evidence="5" id="KW-1185">Reference proteome</keyword>
<dbReference type="Gene3D" id="1.20.930.10">
    <property type="entry name" value="Conserved domain common to transcription factors TFIIS, elongin A, CRSP70"/>
    <property type="match status" value="1"/>
</dbReference>
<dbReference type="Proteomes" id="UP000663852">
    <property type="component" value="Unassembled WGS sequence"/>
</dbReference>
<dbReference type="OrthoDB" id="550309at2759"/>
<dbReference type="GO" id="GO:0070847">
    <property type="term" value="C:core mediator complex"/>
    <property type="evidence" value="ECO:0007669"/>
    <property type="project" value="TreeGrafter"/>
</dbReference>
<protein>
    <recommendedName>
        <fullName evidence="2">TFIIS N-terminal domain-containing protein</fullName>
    </recommendedName>
</protein>
<dbReference type="Pfam" id="PF08711">
    <property type="entry name" value="Med26"/>
    <property type="match status" value="1"/>
</dbReference>
<dbReference type="PROSITE" id="PS51319">
    <property type="entry name" value="TFIIS_N"/>
    <property type="match status" value="1"/>
</dbReference>
<dbReference type="EMBL" id="CAJNOJ010000016">
    <property type="protein sequence ID" value="CAF0818589.1"/>
    <property type="molecule type" value="Genomic_DNA"/>
</dbReference>
<comment type="caution">
    <text evidence="3">The sequence shown here is derived from an EMBL/GenBank/DDBJ whole genome shotgun (WGS) entry which is preliminary data.</text>
</comment>
<evidence type="ECO:0000259" key="2">
    <source>
        <dbReference type="PROSITE" id="PS51319"/>
    </source>
</evidence>
<gene>
    <name evidence="3" type="ORF">EDS130_LOCUS5729</name>
    <name evidence="4" type="ORF">XAT740_LOCUS39013</name>
</gene>
<dbReference type="GO" id="GO:0010628">
    <property type="term" value="P:positive regulation of gene expression"/>
    <property type="evidence" value="ECO:0007669"/>
    <property type="project" value="TreeGrafter"/>
</dbReference>
<dbReference type="GO" id="GO:0003712">
    <property type="term" value="F:transcription coregulator activity"/>
    <property type="evidence" value="ECO:0007669"/>
    <property type="project" value="TreeGrafter"/>
</dbReference>
<evidence type="ECO:0000256" key="1">
    <source>
        <dbReference type="PROSITE-ProRule" id="PRU00649"/>
    </source>
</evidence>
<feature type="domain" description="TFIIS N-terminal" evidence="2">
    <location>
        <begin position="13"/>
        <end position="102"/>
    </location>
</feature>